<feature type="transmembrane region" description="Helical" evidence="1">
    <location>
        <begin position="7"/>
        <end position="29"/>
    </location>
</feature>
<name>A0AAU9I4A1_9CILI</name>
<gene>
    <name evidence="2" type="ORF">BSTOLATCC_MIC1117</name>
</gene>
<proteinExistence type="predicted"/>
<keyword evidence="1" id="KW-0472">Membrane</keyword>
<dbReference type="Proteomes" id="UP001162131">
    <property type="component" value="Unassembled WGS sequence"/>
</dbReference>
<dbReference type="EMBL" id="CAJZBQ010000002">
    <property type="protein sequence ID" value="CAG9310263.1"/>
    <property type="molecule type" value="Genomic_DNA"/>
</dbReference>
<evidence type="ECO:0000256" key="1">
    <source>
        <dbReference type="SAM" id="Phobius"/>
    </source>
</evidence>
<evidence type="ECO:0008006" key="4">
    <source>
        <dbReference type="Google" id="ProtNLM"/>
    </source>
</evidence>
<keyword evidence="1" id="KW-1133">Transmembrane helix</keyword>
<comment type="caution">
    <text evidence="2">The sequence shown here is derived from an EMBL/GenBank/DDBJ whole genome shotgun (WGS) entry which is preliminary data.</text>
</comment>
<protein>
    <recommendedName>
        <fullName evidence="4">Metallothionein</fullName>
    </recommendedName>
</protein>
<keyword evidence="1" id="KW-0812">Transmembrane</keyword>
<evidence type="ECO:0000313" key="2">
    <source>
        <dbReference type="EMBL" id="CAG9310263.1"/>
    </source>
</evidence>
<organism evidence="2 3">
    <name type="scientific">Blepharisma stoltei</name>
    <dbReference type="NCBI Taxonomy" id="1481888"/>
    <lineage>
        <taxon>Eukaryota</taxon>
        <taxon>Sar</taxon>
        <taxon>Alveolata</taxon>
        <taxon>Ciliophora</taxon>
        <taxon>Postciliodesmatophora</taxon>
        <taxon>Heterotrichea</taxon>
        <taxon>Heterotrichida</taxon>
        <taxon>Blepharismidae</taxon>
        <taxon>Blepharisma</taxon>
    </lineage>
</organism>
<evidence type="ECO:0000313" key="3">
    <source>
        <dbReference type="Proteomes" id="UP001162131"/>
    </source>
</evidence>
<dbReference type="AlphaFoldDB" id="A0AAU9I4A1"/>
<reference evidence="2" key="1">
    <citation type="submission" date="2021-09" db="EMBL/GenBank/DDBJ databases">
        <authorList>
            <consortium name="AG Swart"/>
            <person name="Singh M."/>
            <person name="Singh A."/>
            <person name="Seah K."/>
            <person name="Emmerich C."/>
        </authorList>
    </citation>
    <scope>NUCLEOTIDE SEQUENCE</scope>
    <source>
        <strain evidence="2">ATCC30299</strain>
    </source>
</reference>
<accession>A0AAU9I4A1</accession>
<keyword evidence="3" id="KW-1185">Reference proteome</keyword>
<sequence length="69" mass="7315">MDKDQKVYVCAVVGFLLGVAAHGVFSHLYCSKKSCCPRGENCKTGACCKEGGCCKTGKCCDDCTCPKKP</sequence>